<feature type="coiled-coil region" evidence="3">
    <location>
        <begin position="564"/>
        <end position="591"/>
    </location>
</feature>
<dbReference type="InterPro" id="IPR057126">
    <property type="entry name" value="NAV1-like_ubiquitin-like"/>
</dbReference>
<organism evidence="6 7">
    <name type="scientific">Brachionus plicatilis</name>
    <name type="common">Marine rotifer</name>
    <name type="synonym">Brachionus muelleri</name>
    <dbReference type="NCBI Taxonomy" id="10195"/>
    <lineage>
        <taxon>Eukaryota</taxon>
        <taxon>Metazoa</taxon>
        <taxon>Spiralia</taxon>
        <taxon>Gnathifera</taxon>
        <taxon>Rotifera</taxon>
        <taxon>Eurotatoria</taxon>
        <taxon>Monogononta</taxon>
        <taxon>Pseudotrocha</taxon>
        <taxon>Ploima</taxon>
        <taxon>Brachionidae</taxon>
        <taxon>Brachionus</taxon>
    </lineage>
</organism>
<keyword evidence="2 3" id="KW-0175">Coiled coil</keyword>
<dbReference type="InterPro" id="IPR003593">
    <property type="entry name" value="AAA+_ATPase"/>
</dbReference>
<name>A0A3M7SCV0_BRAPC</name>
<dbReference type="Pfam" id="PF23092">
    <property type="entry name" value="Ubiquitin_6"/>
    <property type="match status" value="1"/>
</dbReference>
<feature type="region of interest" description="Disordered" evidence="4">
    <location>
        <begin position="197"/>
        <end position="220"/>
    </location>
</feature>
<reference evidence="6 7" key="1">
    <citation type="journal article" date="2018" name="Sci. Rep.">
        <title>Genomic signatures of local adaptation to the degree of environmental predictability in rotifers.</title>
        <authorList>
            <person name="Franch-Gras L."/>
            <person name="Hahn C."/>
            <person name="Garcia-Roger E.M."/>
            <person name="Carmona M.J."/>
            <person name="Serra M."/>
            <person name="Gomez A."/>
        </authorList>
    </citation>
    <scope>NUCLEOTIDE SEQUENCE [LARGE SCALE GENOMIC DNA]</scope>
    <source>
        <strain evidence="6">HYR1</strain>
    </source>
</reference>
<keyword evidence="7" id="KW-1185">Reference proteome</keyword>
<dbReference type="EMBL" id="REGN01001607">
    <property type="protein sequence ID" value="RNA33644.1"/>
    <property type="molecule type" value="Genomic_DNA"/>
</dbReference>
<dbReference type="PANTHER" id="PTHR12784:SF28">
    <property type="entry name" value="PROTEIN SICKIE"/>
    <property type="match status" value="1"/>
</dbReference>
<dbReference type="Gene3D" id="3.40.50.300">
    <property type="entry name" value="P-loop containing nucleotide triphosphate hydrolases"/>
    <property type="match status" value="1"/>
</dbReference>
<dbReference type="InterPro" id="IPR027417">
    <property type="entry name" value="P-loop_NTPase"/>
</dbReference>
<dbReference type="STRING" id="10195.A0A3M7SCV0"/>
<evidence type="ECO:0000313" key="6">
    <source>
        <dbReference type="EMBL" id="RNA33644.1"/>
    </source>
</evidence>
<dbReference type="InterPro" id="IPR039041">
    <property type="entry name" value="Nav/unc-53"/>
</dbReference>
<dbReference type="Pfam" id="PF25408">
    <property type="entry name" value="AAA_lid_NAV1"/>
    <property type="match status" value="1"/>
</dbReference>
<dbReference type="PANTHER" id="PTHR12784">
    <property type="entry name" value="STEERIN"/>
    <property type="match status" value="1"/>
</dbReference>
<evidence type="ECO:0000313" key="7">
    <source>
        <dbReference type="Proteomes" id="UP000276133"/>
    </source>
</evidence>
<protein>
    <submittedName>
        <fullName evidence="6">Neuron navigator</fullName>
    </submittedName>
</protein>
<gene>
    <name evidence="6" type="ORF">BpHYR1_019104</name>
</gene>
<dbReference type="SMART" id="SM00382">
    <property type="entry name" value="AAA"/>
    <property type="match status" value="1"/>
</dbReference>
<feature type="compositionally biased region" description="Polar residues" evidence="4">
    <location>
        <begin position="141"/>
        <end position="154"/>
    </location>
</feature>
<dbReference type="GO" id="GO:0022008">
    <property type="term" value="P:neurogenesis"/>
    <property type="evidence" value="ECO:0007669"/>
    <property type="project" value="InterPro"/>
</dbReference>
<evidence type="ECO:0000256" key="1">
    <source>
        <dbReference type="ARBA" id="ARBA00006255"/>
    </source>
</evidence>
<evidence type="ECO:0000256" key="2">
    <source>
        <dbReference type="ARBA" id="ARBA00023054"/>
    </source>
</evidence>
<sequence>MTKIRKVRVFKANISRKNKKKNKKIFLSFELCNLNSPAIISLKQEAGYFTLTIFKKFKKNGKSIFINIDRLIFQYIDENKESYFGLYMIYSFNPMTFLINCKTECSNKDENLSIVSELPSPPPPSSSDSETKSSSVTDSINHSNMPVNSINLNSFGRSNTLDRKLKPLNQDASKFKNNSFKQNADDYKEQRNSLNIQLKSPSSGSYRSSFQNSSSKRPLSQEPIMEITAEIPIDTCHTYNSNISSEYGFNQAGTMSKIQQLSYELENAKNRILSLTNQLNSNVLFQETKHNTKDLSNPYPIFVCATDIVPTYFADKEHKICDKIEDSIFLILSNTRSTRIYASILFESKNENLLIAQLVYTLEQTVSAMSTKLQNEVKNSQKKDATIGELKSYIDHLQIKYPKIFDGEKNAPLSPFNLNRHNSNESLNSLNSMFSHRSYQSSVVTTNTEPCNDNFSKKKKSWLRSSFSRAFRKNSSRYKTDNSENKSIDGKSYLSDVEEKELIDKIGYGEFSLPNSPMHQQILNSRRNDAKSHEECEEFQRLLRDKEIKLTDIRLEALATAHQLDQTKEENLKMKMEIEQLKSENLRMQQLLGQQTQILHYTPTSVSSPSPSASVISSSSNNSKMNLSLSNSSHNVENLIFNHTSTSSASSVSLLKSPISNGLSSTDSNMNEGKRVLISIYIGNLDNPLDDLEQEQFNGQILIGSINLTTKTKWDTLDSTIRKLFSDYLNKLESNSIESGGLGLGLDSIDFYIVGDMFRKTFDSEQKVPDLLPYGYLVGNFTNIVIKLKDASSNSVDSLSYDTLVPKNVMLRYISIVLEFKNLLLCGPSGTCKSYIARKIAEYLMKKEKKSINESIFYLNAENKTIKDLKIYLNNLESSNDPLVLILDNLQFITNIHEAFSDYFSNNLAHTKLFYIIGTINQSNVTALNLHPNFKWVLFVNHTEPVKNFLTRSLERRLVDQISKINETKMNQMEVIIDWIPKLWIHVNKYIEAYNSVDLCIGPKEFAAFPFDFKQSSEWFIDFWNHVLVPLITSSVHEGIIVYGTKLDWEDPKLWLAHTLPWLSIDGAIMSRLKSIKAKQVGLDQLEDEIVHEEKRRYSSFPNTPSKIMSRNSHDNDKLLTMLMKLQEATGLSGQNHLLHLESNTTLVQNIKSLTYSNNVFNKSNLIES</sequence>
<comment type="similarity">
    <text evidence="1">Belongs to the Nav/unc-53 family.</text>
</comment>
<dbReference type="InterPro" id="IPR057568">
    <property type="entry name" value="CortBP2_NAV1-like_AAA_lid"/>
</dbReference>
<dbReference type="AlphaFoldDB" id="A0A3M7SCV0"/>
<dbReference type="SUPFAM" id="SSF52540">
    <property type="entry name" value="P-loop containing nucleoside triphosphate hydrolases"/>
    <property type="match status" value="1"/>
</dbReference>
<dbReference type="OrthoDB" id="2161974at2759"/>
<comment type="caution">
    <text evidence="6">The sequence shown here is derived from an EMBL/GenBank/DDBJ whole genome shotgun (WGS) entry which is preliminary data.</text>
</comment>
<feature type="domain" description="AAA+ ATPase" evidence="5">
    <location>
        <begin position="819"/>
        <end position="963"/>
    </location>
</feature>
<evidence type="ECO:0000256" key="4">
    <source>
        <dbReference type="SAM" id="MobiDB-lite"/>
    </source>
</evidence>
<accession>A0A3M7SCV0</accession>
<evidence type="ECO:0000256" key="3">
    <source>
        <dbReference type="SAM" id="Coils"/>
    </source>
</evidence>
<feature type="compositionally biased region" description="Low complexity" evidence="4">
    <location>
        <begin position="126"/>
        <end position="140"/>
    </location>
</feature>
<evidence type="ECO:0000259" key="5">
    <source>
        <dbReference type="SMART" id="SM00382"/>
    </source>
</evidence>
<dbReference type="Proteomes" id="UP000276133">
    <property type="component" value="Unassembled WGS sequence"/>
</dbReference>
<feature type="compositionally biased region" description="Polar residues" evidence="4">
    <location>
        <begin position="197"/>
        <end position="218"/>
    </location>
</feature>
<feature type="region of interest" description="Disordered" evidence="4">
    <location>
        <begin position="113"/>
        <end position="154"/>
    </location>
</feature>
<proteinExistence type="inferred from homology"/>